<protein>
    <submittedName>
        <fullName evidence="1">Uncharacterized protein</fullName>
    </submittedName>
</protein>
<proteinExistence type="predicted"/>
<sequence length="125" mass="14092">MGERNRSPPSVGFLRVHVQLHVSLRLLFDLVRNRVDVLEIRFQNPTFVLLFHPQNKILPDETLSVVNGVRPRYPCSEKLIVNCLIIVEAENDVVGFFAGEEVCEVGVLHRSQRIHAVDGIAPKTG</sequence>
<organism evidence="1 2">
    <name type="scientific">Vaccinium darrowii</name>
    <dbReference type="NCBI Taxonomy" id="229202"/>
    <lineage>
        <taxon>Eukaryota</taxon>
        <taxon>Viridiplantae</taxon>
        <taxon>Streptophyta</taxon>
        <taxon>Embryophyta</taxon>
        <taxon>Tracheophyta</taxon>
        <taxon>Spermatophyta</taxon>
        <taxon>Magnoliopsida</taxon>
        <taxon>eudicotyledons</taxon>
        <taxon>Gunneridae</taxon>
        <taxon>Pentapetalae</taxon>
        <taxon>asterids</taxon>
        <taxon>Ericales</taxon>
        <taxon>Ericaceae</taxon>
        <taxon>Vaccinioideae</taxon>
        <taxon>Vaccinieae</taxon>
        <taxon>Vaccinium</taxon>
    </lineage>
</organism>
<name>A0ACB7ZC71_9ERIC</name>
<dbReference type="EMBL" id="CM037162">
    <property type="protein sequence ID" value="KAH7863574.1"/>
    <property type="molecule type" value="Genomic_DNA"/>
</dbReference>
<reference evidence="1 2" key="1">
    <citation type="journal article" date="2021" name="Hortic Res">
        <title>High-quality reference genome and annotation aids understanding of berry development for evergreen blueberry (Vaccinium darrowii).</title>
        <authorList>
            <person name="Yu J."/>
            <person name="Hulse-Kemp A.M."/>
            <person name="Babiker E."/>
            <person name="Staton M."/>
        </authorList>
    </citation>
    <scope>NUCLEOTIDE SEQUENCE [LARGE SCALE GENOMIC DNA]</scope>
    <source>
        <strain evidence="2">cv. NJ 8807/NJ 8810</strain>
        <tissue evidence="1">Young leaf</tissue>
    </source>
</reference>
<accession>A0ACB7ZC71</accession>
<comment type="caution">
    <text evidence="1">The sequence shown here is derived from an EMBL/GenBank/DDBJ whole genome shotgun (WGS) entry which is preliminary data.</text>
</comment>
<evidence type="ECO:0000313" key="2">
    <source>
        <dbReference type="Proteomes" id="UP000828048"/>
    </source>
</evidence>
<gene>
    <name evidence="1" type="ORF">Vadar_019339</name>
</gene>
<keyword evidence="2" id="KW-1185">Reference proteome</keyword>
<dbReference type="Proteomes" id="UP000828048">
    <property type="component" value="Chromosome 12"/>
</dbReference>
<evidence type="ECO:0000313" key="1">
    <source>
        <dbReference type="EMBL" id="KAH7863574.1"/>
    </source>
</evidence>